<feature type="region of interest" description="Disordered" evidence="1">
    <location>
        <begin position="406"/>
        <end position="425"/>
    </location>
</feature>
<feature type="region of interest" description="Disordered" evidence="1">
    <location>
        <begin position="594"/>
        <end position="626"/>
    </location>
</feature>
<dbReference type="OrthoDB" id="9812829at2"/>
<dbReference type="InterPro" id="IPR025584">
    <property type="entry name" value="Cthe_2159"/>
</dbReference>
<accession>A0A1H3IX19</accession>
<keyword evidence="4" id="KW-1185">Reference proteome</keyword>
<gene>
    <name evidence="3" type="ORF">SAMN04488579_12519</name>
</gene>
<dbReference type="Proteomes" id="UP000199652">
    <property type="component" value="Unassembled WGS sequence"/>
</dbReference>
<dbReference type="STRING" id="1528.SAMN04488579_12519"/>
<feature type="compositionally biased region" description="Gly residues" evidence="1">
    <location>
        <begin position="607"/>
        <end position="626"/>
    </location>
</feature>
<dbReference type="RefSeq" id="WP_090246794.1">
    <property type="nucleotide sequence ID" value="NZ_FNOU01000025.1"/>
</dbReference>
<evidence type="ECO:0000256" key="1">
    <source>
        <dbReference type="SAM" id="MobiDB-lite"/>
    </source>
</evidence>
<proteinExistence type="predicted"/>
<evidence type="ECO:0000313" key="3">
    <source>
        <dbReference type="EMBL" id="SDY31839.1"/>
    </source>
</evidence>
<keyword evidence="2" id="KW-0472">Membrane</keyword>
<sequence>MIKNKKYSFFWSIALFITMAAILLFFGCAKERAETTNSSIAGDNAYTDWRSGTYTTIALDGSTATVKGEGAAVNGGVVTISSAGTYVVSGSISDGSLVVDSSTDGTVRMVLNGTEITSATTAPIYVKNAGKAIISLEPGTTNTLTDSSTYIHTDAANQEPDATIFSKDDLVFNGTGTLKVTGNAGDAIKGKDDLLIVEGTFDITAADDGITGKDLTQIDGGTFTIKAGGDGIKATNDTDTTKGAVTLNGGTYTITTGADGVQAVTDLTVGGGTYTITTGGGSANALTKTDTQMRPGVSQSTSDTDTSDTGSYKGLKSTGQVMVGGGTFMLDTKDDALHANNTITINGGELTAASGDDGIHADTTLTINDGTINITKSYEGLESADVTIAGGSINVVASDDGINVAGGDGSSTSEERPGAGNFNKTGGSNLLTITGGTTTVNAGGDGLDANGSIAISGGITLVDGPTDNGNGALDYDGTCEVTGGVLITAGSSGMAQFPSDGSTVGTVAMTFSSTQAAGTLVNISDASGKSIVSYTPSKAFSAIGISVPDLATGGNYILSKGGSDAGSATGALVQGGSYSGGTAVVSFTLSSTRTGLNESGPTTITNGMGGGAPGGQGPGQGGPGGR</sequence>
<feature type="compositionally biased region" description="Polar residues" evidence="1">
    <location>
        <begin position="594"/>
        <end position="606"/>
    </location>
</feature>
<reference evidence="4" key="1">
    <citation type="submission" date="2016-10" db="EMBL/GenBank/DDBJ databases">
        <authorList>
            <person name="Varghese N."/>
            <person name="Submissions S."/>
        </authorList>
    </citation>
    <scope>NUCLEOTIDE SEQUENCE [LARGE SCALE GENOMIC DNA]</scope>
    <source>
        <strain evidence="4">VPI 5359</strain>
    </source>
</reference>
<evidence type="ECO:0008006" key="5">
    <source>
        <dbReference type="Google" id="ProtNLM"/>
    </source>
</evidence>
<feature type="transmembrane region" description="Helical" evidence="2">
    <location>
        <begin position="7"/>
        <end position="27"/>
    </location>
</feature>
<organism evidence="3 4">
    <name type="scientific">Eubacterium barkeri</name>
    <name type="common">Clostridium barkeri</name>
    <dbReference type="NCBI Taxonomy" id="1528"/>
    <lineage>
        <taxon>Bacteria</taxon>
        <taxon>Bacillati</taxon>
        <taxon>Bacillota</taxon>
        <taxon>Clostridia</taxon>
        <taxon>Eubacteriales</taxon>
        <taxon>Eubacteriaceae</taxon>
        <taxon>Eubacterium</taxon>
    </lineage>
</organism>
<dbReference type="AlphaFoldDB" id="A0A1H3IX19"/>
<dbReference type="PROSITE" id="PS51257">
    <property type="entry name" value="PROKAR_LIPOPROTEIN"/>
    <property type="match status" value="1"/>
</dbReference>
<name>A0A1H3IX19_EUBBA</name>
<dbReference type="Pfam" id="PF14262">
    <property type="entry name" value="Cthe_2159"/>
    <property type="match status" value="1"/>
</dbReference>
<dbReference type="EMBL" id="FNOU01000025">
    <property type="protein sequence ID" value="SDY31839.1"/>
    <property type="molecule type" value="Genomic_DNA"/>
</dbReference>
<evidence type="ECO:0000313" key="4">
    <source>
        <dbReference type="Proteomes" id="UP000199652"/>
    </source>
</evidence>
<evidence type="ECO:0000256" key="2">
    <source>
        <dbReference type="SAM" id="Phobius"/>
    </source>
</evidence>
<feature type="region of interest" description="Disordered" evidence="1">
    <location>
        <begin position="285"/>
        <end position="311"/>
    </location>
</feature>
<keyword evidence="2" id="KW-0812">Transmembrane</keyword>
<keyword evidence="2" id="KW-1133">Transmembrane helix</keyword>
<protein>
    <recommendedName>
        <fullName evidence="5">Carbohydrate-binding domain-containing protein</fullName>
    </recommendedName>
</protein>
<feature type="compositionally biased region" description="Low complexity" evidence="1">
    <location>
        <begin position="300"/>
        <end position="309"/>
    </location>
</feature>